<evidence type="ECO:0000313" key="2">
    <source>
        <dbReference type="Proteomes" id="UP000604046"/>
    </source>
</evidence>
<dbReference type="Proteomes" id="UP000604046">
    <property type="component" value="Unassembled WGS sequence"/>
</dbReference>
<keyword evidence="2" id="KW-1185">Reference proteome</keyword>
<reference evidence="1" key="1">
    <citation type="submission" date="2021-02" db="EMBL/GenBank/DDBJ databases">
        <authorList>
            <person name="Dougan E. K."/>
            <person name="Rhodes N."/>
            <person name="Thang M."/>
            <person name="Chan C."/>
        </authorList>
    </citation>
    <scope>NUCLEOTIDE SEQUENCE</scope>
</reference>
<comment type="caution">
    <text evidence="1">The sequence shown here is derived from an EMBL/GenBank/DDBJ whole genome shotgun (WGS) entry which is preliminary data.</text>
</comment>
<sequence length="169" mass="18344">MHASTWMIGSWRRFSGIPGDCWSRRLALTITRKPEDIRVFSRQRLFTWPPGHALVQRCDAAGGGCAQPGSTFVASPLNIFSGLAASGAQEVANGRVKKRAGTSCFFCREVWELSQGLAGICQSDTPQATGAGRFAAALGERFRGLGLVQDQNSGRQVLLVFYYARGPTF</sequence>
<dbReference type="AlphaFoldDB" id="A0A812I880"/>
<gene>
    <name evidence="1" type="ORF">SNAT2548_LOCUS3432</name>
</gene>
<dbReference type="EMBL" id="CAJNDS010000210">
    <property type="protein sequence ID" value="CAE7028637.1"/>
    <property type="molecule type" value="Genomic_DNA"/>
</dbReference>
<accession>A0A812I880</accession>
<proteinExistence type="predicted"/>
<organism evidence="1 2">
    <name type="scientific">Symbiodinium natans</name>
    <dbReference type="NCBI Taxonomy" id="878477"/>
    <lineage>
        <taxon>Eukaryota</taxon>
        <taxon>Sar</taxon>
        <taxon>Alveolata</taxon>
        <taxon>Dinophyceae</taxon>
        <taxon>Suessiales</taxon>
        <taxon>Symbiodiniaceae</taxon>
        <taxon>Symbiodinium</taxon>
    </lineage>
</organism>
<protein>
    <submittedName>
        <fullName evidence="1">Uncharacterized protein</fullName>
    </submittedName>
</protein>
<name>A0A812I880_9DINO</name>
<evidence type="ECO:0000313" key="1">
    <source>
        <dbReference type="EMBL" id="CAE7028637.1"/>
    </source>
</evidence>